<evidence type="ECO:0000313" key="3">
    <source>
        <dbReference type="Proteomes" id="UP001589891"/>
    </source>
</evidence>
<accession>A0ABV6SPX1</accession>
<sequence>MNGFARCAYRRLELAHVYRDTANELCGEAGDRGAARFFKKRAYYETVRAHALLEILGDTSYSKSIKLRWSPDESSPGVPENEDLYAEST</sequence>
<gene>
    <name evidence="2" type="ORF">ACFFGX_19200</name>
</gene>
<proteinExistence type="predicted"/>
<keyword evidence="3" id="KW-1185">Reference proteome</keyword>
<name>A0ABV6SPX1_AZOPA</name>
<dbReference type="EMBL" id="JBHLSS010000125">
    <property type="protein sequence ID" value="MFC0711578.1"/>
    <property type="molecule type" value="Genomic_DNA"/>
</dbReference>
<organism evidence="2 3">
    <name type="scientific">Azorhizophilus paspali</name>
    <name type="common">Azotobacter paspali</name>
    <dbReference type="NCBI Taxonomy" id="69963"/>
    <lineage>
        <taxon>Bacteria</taxon>
        <taxon>Pseudomonadati</taxon>
        <taxon>Pseudomonadota</taxon>
        <taxon>Gammaproteobacteria</taxon>
        <taxon>Pseudomonadales</taxon>
        <taxon>Pseudomonadaceae</taxon>
        <taxon>Azorhizophilus</taxon>
    </lineage>
</organism>
<protein>
    <recommendedName>
        <fullName evidence="4">HEPN domain-containing protein</fullName>
    </recommendedName>
</protein>
<dbReference type="Proteomes" id="UP001589891">
    <property type="component" value="Unassembled WGS sequence"/>
</dbReference>
<comment type="caution">
    <text evidence="2">The sequence shown here is derived from an EMBL/GenBank/DDBJ whole genome shotgun (WGS) entry which is preliminary data.</text>
</comment>
<feature type="compositionally biased region" description="Acidic residues" evidence="1">
    <location>
        <begin position="80"/>
        <end position="89"/>
    </location>
</feature>
<feature type="region of interest" description="Disordered" evidence="1">
    <location>
        <begin position="68"/>
        <end position="89"/>
    </location>
</feature>
<evidence type="ECO:0000313" key="2">
    <source>
        <dbReference type="EMBL" id="MFC0711578.1"/>
    </source>
</evidence>
<dbReference type="RefSeq" id="WP_376948427.1">
    <property type="nucleotide sequence ID" value="NZ_CP171449.1"/>
</dbReference>
<evidence type="ECO:0008006" key="4">
    <source>
        <dbReference type="Google" id="ProtNLM"/>
    </source>
</evidence>
<reference evidence="2 3" key="1">
    <citation type="submission" date="2024-09" db="EMBL/GenBank/DDBJ databases">
        <authorList>
            <person name="Sun Q."/>
            <person name="Mori K."/>
        </authorList>
    </citation>
    <scope>NUCLEOTIDE SEQUENCE [LARGE SCALE GENOMIC DNA]</scope>
    <source>
        <strain evidence="2 3">NCAIM B.01794</strain>
    </source>
</reference>
<evidence type="ECO:0000256" key="1">
    <source>
        <dbReference type="SAM" id="MobiDB-lite"/>
    </source>
</evidence>